<dbReference type="PANTHER" id="PTHR43162">
    <property type="match status" value="1"/>
</dbReference>
<accession>A0ABQ0RRF7</accession>
<dbReference type="RefSeq" id="WP_141359326.1">
    <property type="nucleotide sequence ID" value="NZ_BAAAWM010000001.1"/>
</dbReference>
<evidence type="ECO:0000259" key="1">
    <source>
        <dbReference type="Pfam" id="PF12680"/>
    </source>
</evidence>
<gene>
    <name evidence="3" type="ORF">ANI01nite_32840</name>
</gene>
<comment type="caution">
    <text evidence="3">The sequence shown here is derived from an EMBL/GenBank/DDBJ whole genome shotgun (WGS) entry which is preliminary data.</text>
</comment>
<evidence type="ECO:0008006" key="5">
    <source>
        <dbReference type="Google" id="ProtNLM"/>
    </source>
</evidence>
<dbReference type="Gene3D" id="3.40.50.720">
    <property type="entry name" value="NAD(P)-binding Rossmann-like Domain"/>
    <property type="match status" value="1"/>
</dbReference>
<dbReference type="EMBL" id="BJNE01000030">
    <property type="protein sequence ID" value="GEC14081.1"/>
    <property type="molecule type" value="Genomic_DNA"/>
</dbReference>
<feature type="domain" description="SnoaL-like" evidence="1">
    <location>
        <begin position="328"/>
        <end position="435"/>
    </location>
</feature>
<dbReference type="InterPro" id="IPR032710">
    <property type="entry name" value="NTF2-like_dom_sf"/>
</dbReference>
<evidence type="ECO:0000313" key="4">
    <source>
        <dbReference type="Proteomes" id="UP000316242"/>
    </source>
</evidence>
<feature type="domain" description="NAD(P)-binding" evidence="2">
    <location>
        <begin position="31"/>
        <end position="205"/>
    </location>
</feature>
<name>A0ABQ0RRF7_GLUNI</name>
<keyword evidence="4" id="KW-1185">Reference proteome</keyword>
<proteinExistence type="predicted"/>
<dbReference type="InterPro" id="IPR037401">
    <property type="entry name" value="SnoaL-like"/>
</dbReference>
<dbReference type="Pfam" id="PF13460">
    <property type="entry name" value="NAD_binding_10"/>
    <property type="match status" value="1"/>
</dbReference>
<protein>
    <recommendedName>
        <fullName evidence="5">NAD(P)-binding domain-containing protein</fullName>
    </recommendedName>
</protein>
<evidence type="ECO:0000313" key="3">
    <source>
        <dbReference type="EMBL" id="GEC14081.1"/>
    </source>
</evidence>
<reference evidence="3 4" key="1">
    <citation type="submission" date="2019-06" db="EMBL/GenBank/DDBJ databases">
        <title>Whole genome shotgun sequence of Glutamicibacter nicotianae NBRC 14234.</title>
        <authorList>
            <person name="Hosoyama A."/>
            <person name="Uohara A."/>
            <person name="Ohji S."/>
            <person name="Ichikawa N."/>
        </authorList>
    </citation>
    <scope>NUCLEOTIDE SEQUENCE [LARGE SCALE GENOMIC DNA]</scope>
    <source>
        <strain evidence="3 4">NBRC 14234</strain>
    </source>
</reference>
<dbReference type="Pfam" id="PF12680">
    <property type="entry name" value="SnoaL_2"/>
    <property type="match status" value="1"/>
</dbReference>
<dbReference type="InterPro" id="IPR051604">
    <property type="entry name" value="Ergot_Alk_Oxidoreductase"/>
</dbReference>
<dbReference type="PANTHER" id="PTHR43162:SF1">
    <property type="entry name" value="PRESTALK A DIFFERENTIATION PROTEIN A"/>
    <property type="match status" value="1"/>
</dbReference>
<dbReference type="SUPFAM" id="SSF51735">
    <property type="entry name" value="NAD(P)-binding Rossmann-fold domains"/>
    <property type="match status" value="1"/>
</dbReference>
<dbReference type="Gene3D" id="3.90.25.10">
    <property type="entry name" value="UDP-galactose 4-epimerase, domain 1"/>
    <property type="match status" value="1"/>
</dbReference>
<evidence type="ECO:0000259" key="2">
    <source>
        <dbReference type="Pfam" id="PF13460"/>
    </source>
</evidence>
<dbReference type="InterPro" id="IPR016040">
    <property type="entry name" value="NAD(P)-bd_dom"/>
</dbReference>
<dbReference type="Proteomes" id="UP000316242">
    <property type="component" value="Unassembled WGS sequence"/>
</dbReference>
<dbReference type="Gene3D" id="3.10.450.50">
    <property type="match status" value="1"/>
</dbReference>
<dbReference type="SUPFAM" id="SSF54427">
    <property type="entry name" value="NTF2-like"/>
    <property type="match status" value="1"/>
</dbReference>
<dbReference type="InterPro" id="IPR036291">
    <property type="entry name" value="NAD(P)-bd_dom_sf"/>
</dbReference>
<sequence length="455" mass="50090">MIDVLQHINYQQDSLLPRRDRNHTTTILVLGATGKAGRNLVPALLSRQVEVRAATRNSEAFDGTSNATVVRFDWNDRQTCSAALDGADGVYLIKPESESATDLVSEFLAEMTRAGASRLVLHSEDAAKTRSATDEERRVELVVEQSEFDWTIIRPNWFIQDLDDQYFFGGMIRDKGIIAMTTGGAGVSWIDSRDIAATAVELLCDPSLCRNEAFTLSGPEALTIEALTNRIRSITGHHVVPVEETIDAAEVRMRRDGLPEDLIAYLKRLNASIIAGDTATVTDSVERVTGRPPRSIDNFLAEWAPQLAAQTENVSRAVVKANEALFGRQIKAWAGNDIDSLLECYNNDIVYVDVPFPDQPVRGLDAFRAHMINYNGQFDRSDFVAEIITLVANETHVVGELFCTGRYIGTGSPEGGVIISWSATLVETVVEGKICSERAYFDPTIFEKAVVKASC</sequence>
<organism evidence="3 4">
    <name type="scientific">Glutamicibacter nicotianae</name>
    <name type="common">Arthrobacter nicotianae</name>
    <dbReference type="NCBI Taxonomy" id="37929"/>
    <lineage>
        <taxon>Bacteria</taxon>
        <taxon>Bacillati</taxon>
        <taxon>Actinomycetota</taxon>
        <taxon>Actinomycetes</taxon>
        <taxon>Micrococcales</taxon>
        <taxon>Micrococcaceae</taxon>
        <taxon>Glutamicibacter</taxon>
    </lineage>
</organism>